<evidence type="ECO:0000313" key="2">
    <source>
        <dbReference type="Proteomes" id="UP001054945"/>
    </source>
</evidence>
<protein>
    <submittedName>
        <fullName evidence="1">Uncharacterized protein</fullName>
    </submittedName>
</protein>
<dbReference type="Proteomes" id="UP001054945">
    <property type="component" value="Unassembled WGS sequence"/>
</dbReference>
<sequence>MGKLPSSHGMLDFRKIKIRVHKCVASPFDYFNWRLFERQSAYGQRLSYTWRGKDSRGKNLTTLKWTCDNIYERGNRCLLRCLLSTSCA</sequence>
<gene>
    <name evidence="1" type="ORF">CEXT_559371</name>
</gene>
<accession>A0AAV4S1E0</accession>
<name>A0AAV4S1E0_CAEEX</name>
<proteinExistence type="predicted"/>
<keyword evidence="2" id="KW-1185">Reference proteome</keyword>
<reference evidence="1 2" key="1">
    <citation type="submission" date="2021-06" db="EMBL/GenBank/DDBJ databases">
        <title>Caerostris extrusa draft genome.</title>
        <authorList>
            <person name="Kono N."/>
            <person name="Arakawa K."/>
        </authorList>
    </citation>
    <scope>NUCLEOTIDE SEQUENCE [LARGE SCALE GENOMIC DNA]</scope>
</reference>
<dbReference type="EMBL" id="BPLR01008591">
    <property type="protein sequence ID" value="GIY25863.1"/>
    <property type="molecule type" value="Genomic_DNA"/>
</dbReference>
<evidence type="ECO:0000313" key="1">
    <source>
        <dbReference type="EMBL" id="GIY25863.1"/>
    </source>
</evidence>
<organism evidence="1 2">
    <name type="scientific">Caerostris extrusa</name>
    <name type="common">Bark spider</name>
    <name type="synonym">Caerostris bankana</name>
    <dbReference type="NCBI Taxonomy" id="172846"/>
    <lineage>
        <taxon>Eukaryota</taxon>
        <taxon>Metazoa</taxon>
        <taxon>Ecdysozoa</taxon>
        <taxon>Arthropoda</taxon>
        <taxon>Chelicerata</taxon>
        <taxon>Arachnida</taxon>
        <taxon>Araneae</taxon>
        <taxon>Araneomorphae</taxon>
        <taxon>Entelegynae</taxon>
        <taxon>Araneoidea</taxon>
        <taxon>Araneidae</taxon>
        <taxon>Caerostris</taxon>
    </lineage>
</organism>
<comment type="caution">
    <text evidence="1">The sequence shown here is derived from an EMBL/GenBank/DDBJ whole genome shotgun (WGS) entry which is preliminary data.</text>
</comment>
<dbReference type="AlphaFoldDB" id="A0AAV4S1E0"/>